<keyword evidence="6" id="KW-0808">Transferase</keyword>
<dbReference type="GO" id="GO:0006629">
    <property type="term" value="P:lipid metabolic process"/>
    <property type="evidence" value="ECO:0007669"/>
    <property type="project" value="UniProtKB-KW"/>
</dbReference>
<protein>
    <recommendedName>
        <fullName evidence="6">Phosphatidylglycerol lysyltransferase</fullName>
        <ecNumber evidence="6">2.3.2.3</ecNumber>
    </recommendedName>
    <alternativeName>
        <fullName evidence="6">Lysylphosphatidylglycerol synthase</fullName>
    </alternativeName>
</protein>
<dbReference type="OrthoDB" id="9810654at2"/>
<dbReference type="AlphaFoldDB" id="A0A4R3MKD1"/>
<comment type="caution">
    <text evidence="7">The sequence shown here is derived from an EMBL/GenBank/DDBJ whole genome shotgun (WGS) entry which is preliminary data.</text>
</comment>
<evidence type="ECO:0000256" key="4">
    <source>
        <dbReference type="ARBA" id="ARBA00022989"/>
    </source>
</evidence>
<dbReference type="EC" id="2.3.2.3" evidence="6"/>
<evidence type="ECO:0000256" key="3">
    <source>
        <dbReference type="ARBA" id="ARBA00022692"/>
    </source>
</evidence>
<keyword evidence="6" id="KW-0046">Antibiotic resistance</keyword>
<gene>
    <name evidence="6" type="primary">mprF</name>
    <name evidence="7" type="ORF">EDC18_105163</name>
</gene>
<keyword evidence="4 6" id="KW-1133">Transmembrane helix</keyword>
<comment type="catalytic activity">
    <reaction evidence="6">
        <text>L-lysyl-tRNA(Lys) + a 1,2-diacyl-sn-glycero-3-phospho-(1'-sn-glycerol) = a 1,2-diacyl-sn-glycero-3-phospho-1'-(3'-O-L-lysyl)-sn-glycerol + tRNA(Lys)</text>
        <dbReference type="Rhea" id="RHEA:10668"/>
        <dbReference type="Rhea" id="RHEA-COMP:9696"/>
        <dbReference type="Rhea" id="RHEA-COMP:9697"/>
        <dbReference type="ChEBI" id="CHEBI:64716"/>
        <dbReference type="ChEBI" id="CHEBI:75792"/>
        <dbReference type="ChEBI" id="CHEBI:78442"/>
        <dbReference type="ChEBI" id="CHEBI:78529"/>
        <dbReference type="EC" id="2.3.2.3"/>
    </reaction>
</comment>
<keyword evidence="6" id="KW-0443">Lipid metabolism</keyword>
<organism evidence="7 8">
    <name type="scientific">Natranaerovirga pectinivora</name>
    <dbReference type="NCBI Taxonomy" id="682400"/>
    <lineage>
        <taxon>Bacteria</taxon>
        <taxon>Bacillati</taxon>
        <taxon>Bacillota</taxon>
        <taxon>Clostridia</taxon>
        <taxon>Lachnospirales</taxon>
        <taxon>Natranaerovirgaceae</taxon>
        <taxon>Natranaerovirga</taxon>
    </lineage>
</organism>
<evidence type="ECO:0000256" key="2">
    <source>
        <dbReference type="ARBA" id="ARBA00022475"/>
    </source>
</evidence>
<evidence type="ECO:0000256" key="6">
    <source>
        <dbReference type="RuleBase" id="RU363042"/>
    </source>
</evidence>
<evidence type="ECO:0000313" key="8">
    <source>
        <dbReference type="Proteomes" id="UP000294902"/>
    </source>
</evidence>
<dbReference type="Proteomes" id="UP000294902">
    <property type="component" value="Unassembled WGS sequence"/>
</dbReference>
<feature type="transmembrane region" description="Helical" evidence="6">
    <location>
        <begin position="232"/>
        <end position="254"/>
    </location>
</feature>
<feature type="transmembrane region" description="Helical" evidence="6">
    <location>
        <begin position="155"/>
        <end position="176"/>
    </location>
</feature>
<proteinExistence type="inferred from homology"/>
<comment type="subcellular location">
    <subcellularLocation>
        <location evidence="1 6">Cell membrane</location>
        <topology evidence="1 6">Multi-pass membrane protein</topology>
    </subcellularLocation>
</comment>
<name>A0A4R3MKD1_9FIRM</name>
<accession>A0A4R3MKD1</accession>
<dbReference type="InterPro" id="IPR022791">
    <property type="entry name" value="L-PG_synthase/AglD"/>
</dbReference>
<dbReference type="GO" id="GO:0046677">
    <property type="term" value="P:response to antibiotic"/>
    <property type="evidence" value="ECO:0007669"/>
    <property type="project" value="UniProtKB-KW"/>
</dbReference>
<reference evidence="7 8" key="1">
    <citation type="submission" date="2019-03" db="EMBL/GenBank/DDBJ databases">
        <title>Genomic Encyclopedia of Type Strains, Phase IV (KMG-IV): sequencing the most valuable type-strain genomes for metagenomic binning, comparative biology and taxonomic classification.</title>
        <authorList>
            <person name="Goeker M."/>
        </authorList>
    </citation>
    <scope>NUCLEOTIDE SEQUENCE [LARGE SCALE GENOMIC DNA]</scope>
    <source>
        <strain evidence="7 8">DSM 24629</strain>
    </source>
</reference>
<feature type="transmembrane region" description="Helical" evidence="6">
    <location>
        <begin position="126"/>
        <end position="143"/>
    </location>
</feature>
<keyword evidence="2" id="KW-1003">Cell membrane</keyword>
<dbReference type="GO" id="GO:0050071">
    <property type="term" value="F:phosphatidylglycerol lysyltransferase activity"/>
    <property type="evidence" value="ECO:0007669"/>
    <property type="project" value="UniProtKB-EC"/>
</dbReference>
<keyword evidence="5 6" id="KW-0472">Membrane</keyword>
<dbReference type="Pfam" id="PF03706">
    <property type="entry name" value="LPG_synthase_TM"/>
    <property type="match status" value="1"/>
</dbReference>
<comment type="similarity">
    <text evidence="6">Belongs to the LPG synthase family.</text>
</comment>
<dbReference type="GO" id="GO:0005886">
    <property type="term" value="C:plasma membrane"/>
    <property type="evidence" value="ECO:0007669"/>
    <property type="project" value="UniProtKB-SubCell"/>
</dbReference>
<feature type="transmembrane region" description="Helical" evidence="6">
    <location>
        <begin position="79"/>
        <end position="97"/>
    </location>
</feature>
<feature type="transmembrane region" description="Helical" evidence="6">
    <location>
        <begin position="7"/>
        <end position="25"/>
    </location>
</feature>
<evidence type="ECO:0000313" key="7">
    <source>
        <dbReference type="EMBL" id="TCT14681.1"/>
    </source>
</evidence>
<evidence type="ECO:0000256" key="1">
    <source>
        <dbReference type="ARBA" id="ARBA00004651"/>
    </source>
</evidence>
<dbReference type="EMBL" id="SMAL01000005">
    <property type="protein sequence ID" value="TCT14681.1"/>
    <property type="molecule type" value="Genomic_DNA"/>
</dbReference>
<sequence length="340" mass="39263">MNMNKKIINLMILILFTMITGYIIITSKELAEIPELLRRTDRFCLSIAILLMTAYVIFNALIIQTIGKNISTQFTFRKSLFLAFVGQYYSLITPFASGGQPAQVYLMKSKYGVSYTKGTTLTIKKFIVFQVIISLYALTMFAMKYNLIFMKKREIIIFIMIGLFINILGCILIITLSFNDKVIKKIVDIIIGFLQKFRFFKKYNKEKVYRCIDDYVENIGDFKNNKWMMIKVFLLTFLQITCYFSITYFIYLSLGFNEATITDILAIQTVLYVVVSFIPTPGGIGASESGFYVLFSIFFSRDVLLYAMILWRIIVYYGVLLISGVVVFLDSISFKTKIKN</sequence>
<keyword evidence="8" id="KW-1185">Reference proteome</keyword>
<evidence type="ECO:0000256" key="5">
    <source>
        <dbReference type="ARBA" id="ARBA00023136"/>
    </source>
</evidence>
<feature type="transmembrane region" description="Helical" evidence="6">
    <location>
        <begin position="45"/>
        <end position="67"/>
    </location>
</feature>
<feature type="transmembrane region" description="Helical" evidence="6">
    <location>
        <begin position="315"/>
        <end position="334"/>
    </location>
</feature>
<keyword evidence="3 6" id="KW-0812">Transmembrane</keyword>
<comment type="function">
    <text evidence="6">Catalyzes the transfer of a lysyl group from L-lysyl-tRNA(Lys) to membrane-bound phosphatidylglycerol (PG), which produces lysylphosphatidylglycerol (LPG), a major component of the bacterial membrane with a positive net charge. LPG synthesis contributes to bacterial virulence as it is involved in the resistance mechanism against cationic antimicrobial peptides (CAMP) produces by the host's immune system (defensins, cathelicidins) and by the competing microorganisms.</text>
</comment>
<dbReference type="NCBIfam" id="TIGR00374">
    <property type="entry name" value="flippase-like domain"/>
    <property type="match status" value="1"/>
</dbReference>
<dbReference type="PANTHER" id="PTHR37693">
    <property type="entry name" value="PHOSPHATIDYLGLYCEROL LYSYLTRANSFERASE"/>
    <property type="match status" value="1"/>
</dbReference>
<dbReference type="PANTHER" id="PTHR37693:SF1">
    <property type="entry name" value="INTEGRAL MEMBRANE PROTEIN"/>
    <property type="match status" value="1"/>
</dbReference>